<evidence type="ECO:0000256" key="1">
    <source>
        <dbReference type="SAM" id="MobiDB-lite"/>
    </source>
</evidence>
<feature type="compositionally biased region" description="Low complexity" evidence="1">
    <location>
        <begin position="242"/>
        <end position="261"/>
    </location>
</feature>
<organism evidence="2 3">
    <name type="scientific">Leishmania mexicana (strain MHOM/GT/2001/U1103)</name>
    <dbReference type="NCBI Taxonomy" id="929439"/>
    <lineage>
        <taxon>Eukaryota</taxon>
        <taxon>Discoba</taxon>
        <taxon>Euglenozoa</taxon>
        <taxon>Kinetoplastea</taxon>
        <taxon>Metakinetoplastina</taxon>
        <taxon>Trypanosomatida</taxon>
        <taxon>Trypanosomatidae</taxon>
        <taxon>Leishmaniinae</taxon>
        <taxon>Leishmania</taxon>
    </lineage>
</organism>
<feature type="region of interest" description="Disordered" evidence="1">
    <location>
        <begin position="403"/>
        <end position="423"/>
    </location>
</feature>
<feature type="region of interest" description="Disordered" evidence="1">
    <location>
        <begin position="231"/>
        <end position="261"/>
    </location>
</feature>
<evidence type="ECO:0000313" key="3">
    <source>
        <dbReference type="Proteomes" id="UP000007259"/>
    </source>
</evidence>
<dbReference type="AlphaFoldDB" id="E9AT14"/>
<sequence>MFSLNIKTAASPSSAAPTPAPGVNTGEAPWATIDVDEADSFESTPSTNSSSGQGGRHRCQHDAQPSHSPQSPETPIKFDHGAYPHCPIFIPSKGRSDLDRSTMAVLVRDLVPFVLVVEREETEGYRAMLDRLVGQYFGFAGMTFAANVDNGSEGATKTGPEAVEWASTTPADIWEFPCACCCGGTGVAGSPSSPTTPGLSADALRALALRLSAAFHHGYVFEPSTSAAAGGDHGAAELKNVSPPGSISPTASSASSGGARRPSAPFVLRNVDEVRALFVIEVLPEINLGVSYVRNYILQVLVPRLMVACGVDRSGNVEELRLCGPGEHNTLTPAALRMAALEPAVYSVLEWKAETESYLDVRRASTTTNMVATSTGSAAGTGDSGVSASVGALSTPTGQTFAPALWSSSAPRSSTPSSAAAATRGTPRLLHGLFGFYWVLDDDIYGFYQSHGTSTKNERISARAMMRDVEVRLRQLRHNADVASPPPPSVPPSCFQTPPTPSSGSATASPYVLSQQQQQQQNFVFTCKEDALENNFISGGKGRLPTLQNYNLYYTTACFSLEYNRFALDTAPDTLSVNSYNNIACLFNYALLHNPPQMRYFPPGVPHVRRPEDALVGYLDHSMLWYRFAVREDYDFTLQLIARGLHTLRFRSLAFDVPQMMKVRGGMTDYYRNCHEDIRQQNDRFVLQWPAVAQHWVKGKEGNRRDDIRVRWDLLSPARAKYPGAFLYLSAPLPQLQPQRLGDDSTGGNGSAVSSSDSVATATAVEGTETETRKRLRPSSPTAPTAESSLTPAGRRPYIPAAAAPVSVLSSTAARDWKGGYVVERWRDISREEARQHAGLVALSNDDIHIGRTVAVIPPFFDQKPSVVRATVIERAVESTDSHASSGRAGNASTAEAGDAQQFLPPRVIWTAVAQDVRGMPFLHVDTCFEVPAEGIEKAAASIDQFFAKMEGETGP</sequence>
<feature type="compositionally biased region" description="Low complexity" evidence="1">
    <location>
        <begin position="778"/>
        <end position="793"/>
    </location>
</feature>
<accession>E9AT14</accession>
<dbReference type="RefSeq" id="XP_003874588.1">
    <property type="nucleotide sequence ID" value="XM_003874539.1"/>
</dbReference>
<gene>
    <name evidence="2" type="ORF">LMXM_36_2370</name>
</gene>
<dbReference type="PANTHER" id="PTHR23261:SF77">
    <property type="entry name" value="GROUND-LIKE DOMAIN-CONTAINING PROTEIN"/>
    <property type="match status" value="1"/>
</dbReference>
<name>E9AT14_LEIMU</name>
<keyword evidence="3" id="KW-1185">Reference proteome</keyword>
<feature type="compositionally biased region" description="Polar residues" evidence="1">
    <location>
        <begin position="63"/>
        <end position="73"/>
    </location>
</feature>
<feature type="compositionally biased region" description="Low complexity" evidence="1">
    <location>
        <begin position="8"/>
        <end position="17"/>
    </location>
</feature>
<feature type="region of interest" description="Disordered" evidence="1">
    <location>
        <begin position="480"/>
        <end position="512"/>
    </location>
</feature>
<dbReference type="OrthoDB" id="278624at2759"/>
<dbReference type="OMA" id="NIACLFN"/>
<feature type="compositionally biased region" description="Low complexity" evidence="1">
    <location>
        <begin position="492"/>
        <end position="512"/>
    </location>
</feature>
<feature type="compositionally biased region" description="Low complexity" evidence="1">
    <location>
        <begin position="41"/>
        <end position="51"/>
    </location>
</feature>
<feature type="region of interest" description="Disordered" evidence="1">
    <location>
        <begin position="1"/>
        <end position="77"/>
    </location>
</feature>
<feature type="region of interest" description="Disordered" evidence="1">
    <location>
        <begin position="738"/>
        <end position="796"/>
    </location>
</feature>
<dbReference type="VEuPathDB" id="TriTrypDB:LmxM.36.2370"/>
<dbReference type="PhylomeDB" id="E9AT14"/>
<dbReference type="Proteomes" id="UP000007259">
    <property type="component" value="Chromosome 20"/>
</dbReference>
<dbReference type="EMBL" id="FR799573">
    <property type="protein sequence ID" value="CBZ26088.1"/>
    <property type="molecule type" value="Genomic_DNA"/>
</dbReference>
<proteinExistence type="predicted"/>
<feature type="region of interest" description="Disordered" evidence="1">
    <location>
        <begin position="878"/>
        <end position="898"/>
    </location>
</feature>
<dbReference type="PANTHER" id="PTHR23261">
    <property type="entry name" value="GROUNDHOG-RELATED"/>
    <property type="match status" value="1"/>
</dbReference>
<evidence type="ECO:0000313" key="2">
    <source>
        <dbReference type="EMBL" id="CBZ26088.1"/>
    </source>
</evidence>
<dbReference type="KEGG" id="lmi:LMXM_36_2370"/>
<reference evidence="2 3" key="1">
    <citation type="journal article" date="2011" name="Genome Res.">
        <title>Chromosome and gene copy number variation allow major structural change between species and strains of Leishmania.</title>
        <authorList>
            <person name="Rogers M.B."/>
            <person name="Hilley J.D."/>
            <person name="Dickens N.J."/>
            <person name="Wilkes J."/>
            <person name="Bates P.A."/>
            <person name="Depledge D.P."/>
            <person name="Harris D."/>
            <person name="Her Y."/>
            <person name="Herzyk P."/>
            <person name="Imamura H."/>
            <person name="Otto T.D."/>
            <person name="Sanders M."/>
            <person name="Seeger K."/>
            <person name="Dujardin J.C."/>
            <person name="Berriman M."/>
            <person name="Smith D.F."/>
            <person name="Hertz-Fowler C."/>
            <person name="Mottram J.C."/>
        </authorList>
    </citation>
    <scope>NUCLEOTIDE SEQUENCE [LARGE SCALE GENOMIC DNA]</scope>
    <source>
        <strain evidence="2 3">MHOM/GT/2001/U1103</strain>
    </source>
</reference>
<dbReference type="GeneID" id="13448277"/>
<feature type="compositionally biased region" description="Low complexity" evidence="1">
    <location>
        <begin position="751"/>
        <end position="767"/>
    </location>
</feature>
<dbReference type="InterPro" id="IPR052886">
    <property type="entry name" value="LCS_TC/CRSF"/>
</dbReference>
<protein>
    <submittedName>
        <fullName evidence="2">Uncharacterized protein</fullName>
    </submittedName>
</protein>